<proteinExistence type="predicted"/>
<accession>A0A443SC77</accession>
<keyword evidence="3" id="KW-1185">Reference proteome</keyword>
<name>A0A443SC77_9ACAR</name>
<dbReference type="InterPro" id="IPR036734">
    <property type="entry name" value="Neur_chan_lig-bd_sf"/>
</dbReference>
<sequence>MVIICEGHLNIFPFDSPNCFFAFESITKILLITFSCIRKQTNKNERTNKGISQTQNLYRTIFQITVGFAFITFIVR</sequence>
<dbReference type="EMBL" id="NCKV01004006">
    <property type="protein sequence ID" value="RWS25153.1"/>
    <property type="molecule type" value="Genomic_DNA"/>
</dbReference>
<dbReference type="GO" id="GO:0005230">
    <property type="term" value="F:extracellular ligand-gated monoatomic ion channel activity"/>
    <property type="evidence" value="ECO:0007669"/>
    <property type="project" value="InterPro"/>
</dbReference>
<organism evidence="2 3">
    <name type="scientific">Leptotrombidium deliense</name>
    <dbReference type="NCBI Taxonomy" id="299467"/>
    <lineage>
        <taxon>Eukaryota</taxon>
        <taxon>Metazoa</taxon>
        <taxon>Ecdysozoa</taxon>
        <taxon>Arthropoda</taxon>
        <taxon>Chelicerata</taxon>
        <taxon>Arachnida</taxon>
        <taxon>Acari</taxon>
        <taxon>Acariformes</taxon>
        <taxon>Trombidiformes</taxon>
        <taxon>Prostigmata</taxon>
        <taxon>Anystina</taxon>
        <taxon>Parasitengona</taxon>
        <taxon>Trombiculoidea</taxon>
        <taxon>Trombiculidae</taxon>
        <taxon>Leptotrombidium</taxon>
    </lineage>
</organism>
<keyword evidence="1" id="KW-0812">Transmembrane</keyword>
<dbReference type="GO" id="GO:0016020">
    <property type="term" value="C:membrane"/>
    <property type="evidence" value="ECO:0007669"/>
    <property type="project" value="InterPro"/>
</dbReference>
<evidence type="ECO:0000313" key="2">
    <source>
        <dbReference type="EMBL" id="RWS25153.1"/>
    </source>
</evidence>
<dbReference type="SUPFAM" id="SSF63712">
    <property type="entry name" value="Nicotinic receptor ligand binding domain-like"/>
    <property type="match status" value="1"/>
</dbReference>
<feature type="transmembrane region" description="Helical" evidence="1">
    <location>
        <begin position="20"/>
        <end position="37"/>
    </location>
</feature>
<dbReference type="AlphaFoldDB" id="A0A443SC77"/>
<comment type="caution">
    <text evidence="2">The sequence shown here is derived from an EMBL/GenBank/DDBJ whole genome shotgun (WGS) entry which is preliminary data.</text>
</comment>
<evidence type="ECO:0000313" key="3">
    <source>
        <dbReference type="Proteomes" id="UP000288716"/>
    </source>
</evidence>
<keyword evidence="1" id="KW-1133">Transmembrane helix</keyword>
<gene>
    <name evidence="2" type="ORF">B4U80_07296</name>
</gene>
<feature type="transmembrane region" description="Helical" evidence="1">
    <location>
        <begin position="57"/>
        <end position="75"/>
    </location>
</feature>
<dbReference type="VEuPathDB" id="VectorBase:LDEU006889"/>
<protein>
    <submittedName>
        <fullName evidence="2">Uncharacterized protein</fullName>
    </submittedName>
</protein>
<dbReference type="OrthoDB" id="8173437at2759"/>
<reference evidence="2 3" key="1">
    <citation type="journal article" date="2018" name="Gigascience">
        <title>Genomes of trombidid mites reveal novel predicted allergens and laterally-transferred genes associated with secondary metabolism.</title>
        <authorList>
            <person name="Dong X."/>
            <person name="Chaisiri K."/>
            <person name="Xia D."/>
            <person name="Armstrong S.D."/>
            <person name="Fang Y."/>
            <person name="Donnelly M.J."/>
            <person name="Kadowaki T."/>
            <person name="McGarry J.W."/>
            <person name="Darby A.C."/>
            <person name="Makepeace B.L."/>
        </authorList>
    </citation>
    <scope>NUCLEOTIDE SEQUENCE [LARGE SCALE GENOMIC DNA]</scope>
    <source>
        <strain evidence="2">UoL-UT</strain>
    </source>
</reference>
<dbReference type="Proteomes" id="UP000288716">
    <property type="component" value="Unassembled WGS sequence"/>
</dbReference>
<keyword evidence="1" id="KW-0472">Membrane</keyword>
<evidence type="ECO:0000256" key="1">
    <source>
        <dbReference type="SAM" id="Phobius"/>
    </source>
</evidence>